<protein>
    <submittedName>
        <fullName evidence="1">Uncharacterized protein</fullName>
    </submittedName>
</protein>
<evidence type="ECO:0000313" key="2">
    <source>
        <dbReference type="Proteomes" id="UP000275368"/>
    </source>
</evidence>
<organism evidence="1 2">
    <name type="scientific">Paenibacillus baekrokdamisoli</name>
    <dbReference type="NCBI Taxonomy" id="1712516"/>
    <lineage>
        <taxon>Bacteria</taxon>
        <taxon>Bacillati</taxon>
        <taxon>Bacillota</taxon>
        <taxon>Bacilli</taxon>
        <taxon>Bacillales</taxon>
        <taxon>Paenibacillaceae</taxon>
        <taxon>Paenibacillus</taxon>
    </lineage>
</organism>
<dbReference type="EMBL" id="AP019308">
    <property type="protein sequence ID" value="BBH20055.1"/>
    <property type="molecule type" value="Genomic_DNA"/>
</dbReference>
<dbReference type="KEGG" id="pbk:Back11_14000"/>
<accession>A0A3G9IVC8</accession>
<sequence>MKKWVFLFVVLLLLGFKATGQKAEIIQEYPSKASFMKKRVQLMLYQRVTANII</sequence>
<proteinExistence type="predicted"/>
<evidence type="ECO:0000313" key="1">
    <source>
        <dbReference type="EMBL" id="BBH20055.1"/>
    </source>
</evidence>
<gene>
    <name evidence="1" type="ORF">Back11_14000</name>
</gene>
<dbReference type="Proteomes" id="UP000275368">
    <property type="component" value="Chromosome"/>
</dbReference>
<keyword evidence="2" id="KW-1185">Reference proteome</keyword>
<dbReference type="AlphaFoldDB" id="A0A3G9IVC8"/>
<reference evidence="1 2" key="1">
    <citation type="submission" date="2018-11" db="EMBL/GenBank/DDBJ databases">
        <title>Complete genome sequence of Paenibacillus baekrokdamisoli strain KCTC 33723.</title>
        <authorList>
            <person name="Kang S.W."/>
            <person name="Lee K.C."/>
            <person name="Kim K.K."/>
            <person name="Kim J.S."/>
            <person name="Kim D.S."/>
            <person name="Ko S.H."/>
            <person name="Yang S.H."/>
            <person name="Lee J.S."/>
        </authorList>
    </citation>
    <scope>NUCLEOTIDE SEQUENCE [LARGE SCALE GENOMIC DNA]</scope>
    <source>
        <strain evidence="1 2">KCTC 33723</strain>
    </source>
</reference>
<name>A0A3G9IVC8_9BACL</name>
<dbReference type="RefSeq" id="WP_164522700.1">
    <property type="nucleotide sequence ID" value="NZ_AP019308.1"/>
</dbReference>